<name>A0A4Z2FWR5_9TELE</name>
<dbReference type="EMBL" id="SRLO01000829">
    <property type="protein sequence ID" value="TNN45706.1"/>
    <property type="molecule type" value="Genomic_DNA"/>
</dbReference>
<evidence type="ECO:0000313" key="1">
    <source>
        <dbReference type="EMBL" id="TNN45706.1"/>
    </source>
</evidence>
<keyword evidence="2" id="KW-1185">Reference proteome</keyword>
<accession>A0A4Z2FWR5</accession>
<comment type="caution">
    <text evidence="1">The sequence shown here is derived from an EMBL/GenBank/DDBJ whole genome shotgun (WGS) entry which is preliminary data.</text>
</comment>
<proteinExistence type="predicted"/>
<evidence type="ECO:0000313" key="2">
    <source>
        <dbReference type="Proteomes" id="UP000314294"/>
    </source>
</evidence>
<sequence>MSVSGASSTAPSAWGLSLEALRRTAHPSGSKVSHGPLEAWPVQPMGGCGTPSDSLGCLHGEQSIFASLNKNIGGFTEKSQLNISDAGTAFRTRGDGGWDADASDKSLSSVSRHPSHLVGGLHWQHIFTGVSEPIDLRRRLMETEDFPLMNFRVFFPNDSIHSLFAYVVYYSASRGGTASGVWRIGDGGGRMCCRWKSPGGFGMRR</sequence>
<dbReference type="AlphaFoldDB" id="A0A4Z2FWR5"/>
<dbReference type="Proteomes" id="UP000314294">
    <property type="component" value="Unassembled WGS sequence"/>
</dbReference>
<gene>
    <name evidence="1" type="ORF">EYF80_044097</name>
</gene>
<reference evidence="1 2" key="1">
    <citation type="submission" date="2019-03" db="EMBL/GenBank/DDBJ databases">
        <title>First draft genome of Liparis tanakae, snailfish: a comprehensive survey of snailfish specific genes.</title>
        <authorList>
            <person name="Kim W."/>
            <person name="Song I."/>
            <person name="Jeong J.-H."/>
            <person name="Kim D."/>
            <person name="Kim S."/>
            <person name="Ryu S."/>
            <person name="Song J.Y."/>
            <person name="Lee S.K."/>
        </authorList>
    </citation>
    <scope>NUCLEOTIDE SEQUENCE [LARGE SCALE GENOMIC DNA]</scope>
    <source>
        <tissue evidence="1">Muscle</tissue>
    </source>
</reference>
<organism evidence="1 2">
    <name type="scientific">Liparis tanakae</name>
    <name type="common">Tanaka's snailfish</name>
    <dbReference type="NCBI Taxonomy" id="230148"/>
    <lineage>
        <taxon>Eukaryota</taxon>
        <taxon>Metazoa</taxon>
        <taxon>Chordata</taxon>
        <taxon>Craniata</taxon>
        <taxon>Vertebrata</taxon>
        <taxon>Euteleostomi</taxon>
        <taxon>Actinopterygii</taxon>
        <taxon>Neopterygii</taxon>
        <taxon>Teleostei</taxon>
        <taxon>Neoteleostei</taxon>
        <taxon>Acanthomorphata</taxon>
        <taxon>Eupercaria</taxon>
        <taxon>Perciformes</taxon>
        <taxon>Cottioidei</taxon>
        <taxon>Cottales</taxon>
        <taxon>Liparidae</taxon>
        <taxon>Liparis</taxon>
    </lineage>
</organism>
<protein>
    <submittedName>
        <fullName evidence="1">Uncharacterized protein</fullName>
    </submittedName>
</protein>